<feature type="compositionally biased region" description="Basic and acidic residues" evidence="4">
    <location>
        <begin position="10"/>
        <end position="23"/>
    </location>
</feature>
<keyword evidence="3" id="KW-0813">Transport</keyword>
<comment type="similarity">
    <text evidence="1 3">Belongs to the BCP1 family.</text>
</comment>
<dbReference type="EMBL" id="KV454410">
    <property type="protein sequence ID" value="ODQ65034.1"/>
    <property type="molecule type" value="Genomic_DNA"/>
</dbReference>
<dbReference type="PANTHER" id="PTHR13261:SF0">
    <property type="entry name" value="BRCA2 AND CDKN1A-INTERACTING PROTEIN"/>
    <property type="match status" value="1"/>
</dbReference>
<dbReference type="GO" id="GO:0005634">
    <property type="term" value="C:nucleus"/>
    <property type="evidence" value="ECO:0007669"/>
    <property type="project" value="UniProtKB-SubCell"/>
</dbReference>
<dbReference type="STRING" id="857566.A0A1E3PIK1"/>
<evidence type="ECO:0000256" key="4">
    <source>
        <dbReference type="SAM" id="MobiDB-lite"/>
    </source>
</evidence>
<sequence>MAGNGNNIKESSDRLEKRKIEDTRSDDEDSYDEEEGSGYEYADELDDESSDDSGSDIEKNENGEDIVNVDFDFFDFEEIDYHAVNNLLRQLLDADAPLFELSGLADLILKQKVGTTIKTDGKESDPFAMLSVVNMKQHADLPVLTKLRDYFIDKVKTNLDFYKRLRKLFTSQNKSSVGLVLSERLINMPVEVIPPMYKMLQEELDIQAKEDNSFDFEYYLVLSKVFTEEISKLEDSDSDSEDERPRKKKVKQASSDQEYPFHTEDDILHTKATFYHTYTYDREGQEADSKRAFQENGIRPKGHLMLIKKEKFVELIADMEKAYPPY</sequence>
<keyword evidence="3" id="KW-0653">Protein transport</keyword>
<organism evidence="5 6">
    <name type="scientific">Nadsonia fulvescens var. elongata DSM 6958</name>
    <dbReference type="NCBI Taxonomy" id="857566"/>
    <lineage>
        <taxon>Eukaryota</taxon>
        <taxon>Fungi</taxon>
        <taxon>Dikarya</taxon>
        <taxon>Ascomycota</taxon>
        <taxon>Saccharomycotina</taxon>
        <taxon>Dipodascomycetes</taxon>
        <taxon>Dipodascales</taxon>
        <taxon>Dipodascales incertae sedis</taxon>
        <taxon>Nadsonia</taxon>
    </lineage>
</organism>
<evidence type="ECO:0000313" key="6">
    <source>
        <dbReference type="Proteomes" id="UP000095009"/>
    </source>
</evidence>
<evidence type="ECO:0000256" key="3">
    <source>
        <dbReference type="PIRNR" id="PIRNR028983"/>
    </source>
</evidence>
<feature type="compositionally biased region" description="Acidic residues" evidence="4">
    <location>
        <begin position="24"/>
        <end position="55"/>
    </location>
</feature>
<feature type="region of interest" description="Disordered" evidence="4">
    <location>
        <begin position="233"/>
        <end position="262"/>
    </location>
</feature>
<dbReference type="PIRSF" id="PIRSF028983">
    <property type="entry name" value="BCP1"/>
    <property type="match status" value="1"/>
</dbReference>
<keyword evidence="3" id="KW-0539">Nucleus</keyword>
<proteinExistence type="inferred from homology"/>
<dbReference type="AlphaFoldDB" id="A0A1E3PIK1"/>
<keyword evidence="6" id="KW-1185">Reference proteome</keyword>
<name>A0A1E3PIK1_9ASCO</name>
<evidence type="ECO:0000313" key="5">
    <source>
        <dbReference type="EMBL" id="ODQ65034.1"/>
    </source>
</evidence>
<feature type="region of interest" description="Disordered" evidence="4">
    <location>
        <begin position="1"/>
        <end position="61"/>
    </location>
</feature>
<gene>
    <name evidence="5" type="ORF">NADFUDRAFT_51633</name>
</gene>
<dbReference type="PANTHER" id="PTHR13261">
    <property type="entry name" value="BRCA2 AND CDKN1A INTERACTING PROTEIN"/>
    <property type="match status" value="1"/>
</dbReference>
<comment type="subcellular location">
    <subcellularLocation>
        <location evidence="3">Nucleus</location>
    </subcellularLocation>
</comment>
<dbReference type="GO" id="GO:0015031">
    <property type="term" value="P:protein transport"/>
    <property type="evidence" value="ECO:0007669"/>
    <property type="project" value="UniProtKB-KW"/>
</dbReference>
<evidence type="ECO:0000256" key="2">
    <source>
        <dbReference type="ARBA" id="ARBA00014649"/>
    </source>
</evidence>
<reference evidence="5 6" key="1">
    <citation type="journal article" date="2016" name="Proc. Natl. Acad. Sci. U.S.A.">
        <title>Comparative genomics of biotechnologically important yeasts.</title>
        <authorList>
            <person name="Riley R."/>
            <person name="Haridas S."/>
            <person name="Wolfe K.H."/>
            <person name="Lopes M.R."/>
            <person name="Hittinger C.T."/>
            <person name="Goeker M."/>
            <person name="Salamov A.A."/>
            <person name="Wisecaver J.H."/>
            <person name="Long T.M."/>
            <person name="Calvey C.H."/>
            <person name="Aerts A.L."/>
            <person name="Barry K.W."/>
            <person name="Choi C."/>
            <person name="Clum A."/>
            <person name="Coughlan A.Y."/>
            <person name="Deshpande S."/>
            <person name="Douglass A.P."/>
            <person name="Hanson S.J."/>
            <person name="Klenk H.-P."/>
            <person name="LaButti K.M."/>
            <person name="Lapidus A."/>
            <person name="Lindquist E.A."/>
            <person name="Lipzen A.M."/>
            <person name="Meier-Kolthoff J.P."/>
            <person name="Ohm R.A."/>
            <person name="Otillar R.P."/>
            <person name="Pangilinan J.L."/>
            <person name="Peng Y."/>
            <person name="Rokas A."/>
            <person name="Rosa C.A."/>
            <person name="Scheuner C."/>
            <person name="Sibirny A.A."/>
            <person name="Slot J.C."/>
            <person name="Stielow J.B."/>
            <person name="Sun H."/>
            <person name="Kurtzman C.P."/>
            <person name="Blackwell M."/>
            <person name="Grigoriev I.V."/>
            <person name="Jeffries T.W."/>
        </authorList>
    </citation>
    <scope>NUCLEOTIDE SEQUENCE [LARGE SCALE GENOMIC DNA]</scope>
    <source>
        <strain evidence="5 6">DSM 6958</strain>
    </source>
</reference>
<evidence type="ECO:0000256" key="1">
    <source>
        <dbReference type="ARBA" id="ARBA00006781"/>
    </source>
</evidence>
<dbReference type="InterPro" id="IPR025602">
    <property type="entry name" value="BCP1_family"/>
</dbReference>
<comment type="function">
    <text evidence="3">Involved in nuclear export, actin cytoskeleton organization and vesicular transport.</text>
</comment>
<dbReference type="OrthoDB" id="27543at2759"/>
<dbReference type="Pfam" id="PF13862">
    <property type="entry name" value="BCCIP"/>
    <property type="match status" value="1"/>
</dbReference>
<dbReference type="Proteomes" id="UP000095009">
    <property type="component" value="Unassembled WGS sequence"/>
</dbReference>
<accession>A0A1E3PIK1</accession>
<protein>
    <recommendedName>
        <fullName evidence="2 3">Protein BCP1</fullName>
    </recommendedName>
</protein>